<gene>
    <name evidence="1" type="ORF">AVDCRST_MAG52-919</name>
</gene>
<proteinExistence type="predicted"/>
<organism evidence="1">
    <name type="scientific">uncultured Blastococcus sp</name>
    <dbReference type="NCBI Taxonomy" id="217144"/>
    <lineage>
        <taxon>Bacteria</taxon>
        <taxon>Bacillati</taxon>
        <taxon>Actinomycetota</taxon>
        <taxon>Actinomycetes</taxon>
        <taxon>Geodermatophilales</taxon>
        <taxon>Geodermatophilaceae</taxon>
        <taxon>Blastococcus</taxon>
        <taxon>environmental samples</taxon>
    </lineage>
</organism>
<accession>A0A6J4HNC2</accession>
<reference evidence="1" key="1">
    <citation type="submission" date="2020-02" db="EMBL/GenBank/DDBJ databases">
        <authorList>
            <person name="Meier V. D."/>
        </authorList>
    </citation>
    <scope>NUCLEOTIDE SEQUENCE</scope>
    <source>
        <strain evidence="1">AVDCRST_MAG52</strain>
    </source>
</reference>
<dbReference type="AlphaFoldDB" id="A0A6J4HNC2"/>
<feature type="non-terminal residue" evidence="1">
    <location>
        <position position="1"/>
    </location>
</feature>
<name>A0A6J4HNC2_9ACTN</name>
<evidence type="ECO:0000313" key="1">
    <source>
        <dbReference type="EMBL" id="CAA9229074.1"/>
    </source>
</evidence>
<sequence length="30" mass="3353">AFLPERSPRFWLAPSAALAIAVEVTVRTPW</sequence>
<protein>
    <submittedName>
        <fullName evidence="1">Uncharacterized protein</fullName>
    </submittedName>
</protein>
<dbReference type="EMBL" id="CADCTN010000062">
    <property type="protein sequence ID" value="CAA9229074.1"/>
    <property type="molecule type" value="Genomic_DNA"/>
</dbReference>